<evidence type="ECO:0000313" key="1">
    <source>
        <dbReference type="EMBL" id="OHA46464.1"/>
    </source>
</evidence>
<dbReference type="CDD" id="cd02440">
    <property type="entry name" value="AdoMet_MTases"/>
    <property type="match status" value="1"/>
</dbReference>
<dbReference type="Proteomes" id="UP000178869">
    <property type="component" value="Unassembled WGS sequence"/>
</dbReference>
<dbReference type="Gene3D" id="3.40.50.150">
    <property type="entry name" value="Vaccinia Virus protein VP39"/>
    <property type="match status" value="1"/>
</dbReference>
<dbReference type="PANTHER" id="PTHR43861">
    <property type="entry name" value="TRANS-ACONITATE 2-METHYLTRANSFERASE-RELATED"/>
    <property type="match status" value="1"/>
</dbReference>
<sequence length="206" mass="23641">MDYSTLNKKTYSLLAQEYENRVQNLMPVTSAAMDYFASYIKPKGRVLDIGCAVGIAVSVLAEKGFAVTGIDISEPMTKFARKRNPNSKIITGDFLEEEFEEKFDGVLAFAFIHLFPKKEAIKIMDKINSILNAGAVALLSSTESKESKEGWYAKDDFNKREKRFRKFWTEEELRIYIQQSGFEVVDLKKFHDPFGKTWMDFVAKKK</sequence>
<dbReference type="EMBL" id="MHSR01000015">
    <property type="protein sequence ID" value="OHA46464.1"/>
    <property type="molecule type" value="Genomic_DNA"/>
</dbReference>
<dbReference type="AlphaFoldDB" id="A0A1G2PDQ8"/>
<evidence type="ECO:0000313" key="2">
    <source>
        <dbReference type="Proteomes" id="UP000178869"/>
    </source>
</evidence>
<organism evidence="1 2">
    <name type="scientific">Candidatus Terrybacteria bacterium RIFCSPHIGHO2_01_FULL_43_35</name>
    <dbReference type="NCBI Taxonomy" id="1802361"/>
    <lineage>
        <taxon>Bacteria</taxon>
        <taxon>Candidatus Terryibacteriota</taxon>
    </lineage>
</organism>
<protein>
    <recommendedName>
        <fullName evidence="3">Methyltransferase domain-containing protein</fullName>
    </recommendedName>
</protein>
<reference evidence="1 2" key="1">
    <citation type="journal article" date="2016" name="Nat. Commun.">
        <title>Thousands of microbial genomes shed light on interconnected biogeochemical processes in an aquifer system.</title>
        <authorList>
            <person name="Anantharaman K."/>
            <person name="Brown C.T."/>
            <person name="Hug L.A."/>
            <person name="Sharon I."/>
            <person name="Castelle C.J."/>
            <person name="Probst A.J."/>
            <person name="Thomas B.C."/>
            <person name="Singh A."/>
            <person name="Wilkins M.J."/>
            <person name="Karaoz U."/>
            <person name="Brodie E.L."/>
            <person name="Williams K.H."/>
            <person name="Hubbard S.S."/>
            <person name="Banfield J.F."/>
        </authorList>
    </citation>
    <scope>NUCLEOTIDE SEQUENCE [LARGE SCALE GENOMIC DNA]</scope>
</reference>
<dbReference type="InterPro" id="IPR029063">
    <property type="entry name" value="SAM-dependent_MTases_sf"/>
</dbReference>
<dbReference type="SUPFAM" id="SSF53335">
    <property type="entry name" value="S-adenosyl-L-methionine-dependent methyltransferases"/>
    <property type="match status" value="1"/>
</dbReference>
<accession>A0A1G2PDQ8</accession>
<evidence type="ECO:0008006" key="3">
    <source>
        <dbReference type="Google" id="ProtNLM"/>
    </source>
</evidence>
<comment type="caution">
    <text evidence="1">The sequence shown here is derived from an EMBL/GenBank/DDBJ whole genome shotgun (WGS) entry which is preliminary data.</text>
</comment>
<proteinExistence type="predicted"/>
<gene>
    <name evidence="1" type="ORF">A2828_01120</name>
</gene>
<dbReference type="Pfam" id="PF13489">
    <property type="entry name" value="Methyltransf_23"/>
    <property type="match status" value="1"/>
</dbReference>
<name>A0A1G2PDQ8_9BACT</name>